<protein>
    <submittedName>
        <fullName evidence="1">Uncharacterized protein</fullName>
    </submittedName>
</protein>
<reference evidence="1 2" key="1">
    <citation type="submission" date="2014-07" db="EMBL/GenBank/DDBJ databases">
        <title>Methanogenic archaea and the global carbon cycle.</title>
        <authorList>
            <person name="Henriksen J.R."/>
            <person name="Luke J."/>
            <person name="Reinhart S."/>
            <person name="Benedict M.N."/>
            <person name="Youngblut N.D."/>
            <person name="Metcalf M.E."/>
            <person name="Whitaker R.J."/>
            <person name="Metcalf W.W."/>
        </authorList>
    </citation>
    <scope>NUCLEOTIDE SEQUENCE [LARGE SCALE GENOMIC DNA]</scope>
    <source>
        <strain evidence="1 2">Wiesmoor</strain>
    </source>
</reference>
<proteinExistence type="predicted"/>
<sequence>MEPVIDAFTISVSPACRAKKLMINSVAFPKVAFNNPPRAGPVRTEISSVDSPMNFASGMIASEAKTKIAIGEECVYSANRLSGTKIRKNLKTFSRVFVFSILTNLLCHLAKSHSKAT</sequence>
<dbReference type="Proteomes" id="UP000033038">
    <property type="component" value="Chromosome"/>
</dbReference>
<dbReference type="EMBL" id="CP009526">
    <property type="protein sequence ID" value="AKB50284.1"/>
    <property type="molecule type" value="Genomic_DNA"/>
</dbReference>
<dbReference type="AlphaFoldDB" id="A0A0E3QJN9"/>
<gene>
    <name evidence="1" type="ORF">MSBRW_1031</name>
</gene>
<evidence type="ECO:0000313" key="2">
    <source>
        <dbReference type="Proteomes" id="UP000033038"/>
    </source>
</evidence>
<dbReference type="HOGENOM" id="CLU_2067784_0_0_2"/>
<dbReference type="KEGG" id="mbw:MSBRW_1031"/>
<evidence type="ECO:0000313" key="1">
    <source>
        <dbReference type="EMBL" id="AKB50284.1"/>
    </source>
</evidence>
<accession>A0A0E3QJN9</accession>
<name>A0A0E3QJN9_METBA</name>
<organism evidence="1 2">
    <name type="scientific">Methanosarcina barkeri str. Wiesmoor</name>
    <dbReference type="NCBI Taxonomy" id="1434109"/>
    <lineage>
        <taxon>Archaea</taxon>
        <taxon>Methanobacteriati</taxon>
        <taxon>Methanobacteriota</taxon>
        <taxon>Stenosarchaea group</taxon>
        <taxon>Methanomicrobia</taxon>
        <taxon>Methanosarcinales</taxon>
        <taxon>Methanosarcinaceae</taxon>
        <taxon>Methanosarcina</taxon>
    </lineage>
</organism>